<feature type="compositionally biased region" description="Polar residues" evidence="1">
    <location>
        <begin position="20"/>
        <end position="32"/>
    </location>
</feature>
<feature type="compositionally biased region" description="Polar residues" evidence="1">
    <location>
        <begin position="1"/>
        <end position="12"/>
    </location>
</feature>
<dbReference type="PANTHER" id="PTHR34759:SF1">
    <property type="entry name" value="SPERMATOGENESIS-ASSOCIATED PROTEIN 48"/>
    <property type="match status" value="1"/>
</dbReference>
<evidence type="ECO:0000313" key="2">
    <source>
        <dbReference type="Ensembl" id="ENSLACP00000015569.1"/>
    </source>
</evidence>
<reference evidence="3" key="1">
    <citation type="submission" date="2011-08" db="EMBL/GenBank/DDBJ databases">
        <title>The draft genome of Latimeria chalumnae.</title>
        <authorList>
            <person name="Di Palma F."/>
            <person name="Alfoldi J."/>
            <person name="Johnson J."/>
            <person name="Berlin A."/>
            <person name="Gnerre S."/>
            <person name="Jaffe D."/>
            <person name="MacCallum I."/>
            <person name="Young S."/>
            <person name="Walker B.J."/>
            <person name="Lander E."/>
            <person name="Lindblad-Toh K."/>
        </authorList>
    </citation>
    <scope>NUCLEOTIDE SEQUENCE [LARGE SCALE GENOMIC DNA]</scope>
    <source>
        <strain evidence="3">Wild caught</strain>
    </source>
</reference>
<dbReference type="STRING" id="7897.ENSLACP00000015569"/>
<dbReference type="InterPro" id="IPR027867">
    <property type="entry name" value="SPATA48"/>
</dbReference>
<accession>H3B0Z8</accession>
<dbReference type="InParanoid" id="H3B0Z8"/>
<feature type="compositionally biased region" description="Basic and acidic residues" evidence="1">
    <location>
        <begin position="108"/>
        <end position="136"/>
    </location>
</feature>
<dbReference type="PANTHER" id="PTHR34759">
    <property type="entry name" value="SPERMATOGENESIS-ASSOCIATED PROTEIN 48"/>
    <property type="match status" value="1"/>
</dbReference>
<organism evidence="2 3">
    <name type="scientific">Latimeria chalumnae</name>
    <name type="common">Coelacanth</name>
    <dbReference type="NCBI Taxonomy" id="7897"/>
    <lineage>
        <taxon>Eukaryota</taxon>
        <taxon>Metazoa</taxon>
        <taxon>Chordata</taxon>
        <taxon>Craniata</taxon>
        <taxon>Vertebrata</taxon>
        <taxon>Euteleostomi</taxon>
        <taxon>Coelacanthiformes</taxon>
        <taxon>Coelacanthidae</taxon>
        <taxon>Latimeria</taxon>
    </lineage>
</organism>
<dbReference type="EMBL" id="AFYH01107085">
    <property type="status" value="NOT_ANNOTATED_CDS"/>
    <property type="molecule type" value="Genomic_DNA"/>
</dbReference>
<dbReference type="AlphaFoldDB" id="H3B0Z8"/>
<dbReference type="OMA" id="CHYNCHS"/>
<sequence length="136" mass="14717">YPTSLDHPQQSRCVRFQDGDSGSSFSKFTPQASAPDERYPLAPLRDDVNLVDPCSGYISAGAEADVRPGSGGSRAIPSFVGYYKDTKPNEATLNTPHHRAQTPPIRPSKLEVDLSEGKKWNSKAVSEESIRAKLGG</sequence>
<protein>
    <submittedName>
        <fullName evidence="2">Uncharacterized protein</fullName>
    </submittedName>
</protein>
<dbReference type="Proteomes" id="UP000008672">
    <property type="component" value="Unassembled WGS sequence"/>
</dbReference>
<dbReference type="GeneTree" id="ENSGT00940000175717"/>
<evidence type="ECO:0000256" key="1">
    <source>
        <dbReference type="SAM" id="MobiDB-lite"/>
    </source>
</evidence>
<reference evidence="2" key="2">
    <citation type="submission" date="2025-08" db="UniProtKB">
        <authorList>
            <consortium name="Ensembl"/>
        </authorList>
    </citation>
    <scope>IDENTIFICATION</scope>
</reference>
<feature type="region of interest" description="Disordered" evidence="1">
    <location>
        <begin position="1"/>
        <end position="39"/>
    </location>
</feature>
<feature type="region of interest" description="Disordered" evidence="1">
    <location>
        <begin position="87"/>
        <end position="136"/>
    </location>
</feature>
<reference evidence="2" key="3">
    <citation type="submission" date="2025-09" db="UniProtKB">
        <authorList>
            <consortium name="Ensembl"/>
        </authorList>
    </citation>
    <scope>IDENTIFICATION</scope>
</reference>
<dbReference type="Ensembl" id="ENSLACT00000015677.1">
    <property type="protein sequence ID" value="ENSLACP00000015569.1"/>
    <property type="gene ID" value="ENSLACG00000013706.1"/>
</dbReference>
<evidence type="ECO:0000313" key="3">
    <source>
        <dbReference type="Proteomes" id="UP000008672"/>
    </source>
</evidence>
<proteinExistence type="predicted"/>
<dbReference type="HOGENOM" id="CLU_132393_0_0_1"/>
<keyword evidence="3" id="KW-1185">Reference proteome</keyword>
<name>H3B0Z8_LATCH</name>